<keyword evidence="7" id="KW-0418">Kinase</keyword>
<feature type="coiled-coil region" evidence="5">
    <location>
        <begin position="226"/>
        <end position="317"/>
    </location>
</feature>
<keyword evidence="7" id="KW-0808">Transferase</keyword>
<dbReference type="PANTHER" id="PTHR14899:SF0">
    <property type="entry name" value="G KINASE-ANCHORING PROTEIN 1"/>
    <property type="match status" value="1"/>
</dbReference>
<comment type="subcellular location">
    <subcellularLocation>
        <location evidence="1">Golgi apparatus</location>
    </subcellularLocation>
</comment>
<dbReference type="GO" id="GO:0007165">
    <property type="term" value="P:signal transduction"/>
    <property type="evidence" value="ECO:0007669"/>
    <property type="project" value="InterPro"/>
</dbReference>
<feature type="compositionally biased region" description="Basic residues" evidence="6">
    <location>
        <begin position="35"/>
        <end position="44"/>
    </location>
</feature>
<dbReference type="InParanoid" id="K1QRB8"/>
<accession>K1QRB8</accession>
<protein>
    <submittedName>
        <fullName evidence="7">G kinase-anchoring protein 1</fullName>
    </submittedName>
</protein>
<organism evidence="7">
    <name type="scientific">Magallana gigas</name>
    <name type="common">Pacific oyster</name>
    <name type="synonym">Crassostrea gigas</name>
    <dbReference type="NCBI Taxonomy" id="29159"/>
    <lineage>
        <taxon>Eukaryota</taxon>
        <taxon>Metazoa</taxon>
        <taxon>Spiralia</taxon>
        <taxon>Lophotrochozoa</taxon>
        <taxon>Mollusca</taxon>
        <taxon>Bivalvia</taxon>
        <taxon>Autobranchia</taxon>
        <taxon>Pteriomorphia</taxon>
        <taxon>Ostreida</taxon>
        <taxon>Ostreoidea</taxon>
        <taxon>Ostreidae</taxon>
        <taxon>Magallana</taxon>
    </lineage>
</organism>
<dbReference type="SUPFAM" id="SSF90257">
    <property type="entry name" value="Myosin rod fragments"/>
    <property type="match status" value="1"/>
</dbReference>
<evidence type="ECO:0000256" key="4">
    <source>
        <dbReference type="ARBA" id="ARBA00023054"/>
    </source>
</evidence>
<keyword evidence="3" id="KW-0333">Golgi apparatus</keyword>
<evidence type="ECO:0000256" key="3">
    <source>
        <dbReference type="ARBA" id="ARBA00023034"/>
    </source>
</evidence>
<proteinExistence type="inferred from homology"/>
<feature type="compositionally biased region" description="Basic and acidic residues" evidence="6">
    <location>
        <begin position="80"/>
        <end position="93"/>
    </location>
</feature>
<dbReference type="GO" id="GO:0005794">
    <property type="term" value="C:Golgi apparatus"/>
    <property type="evidence" value="ECO:0007669"/>
    <property type="project" value="UniProtKB-SubCell"/>
</dbReference>
<gene>
    <name evidence="7" type="ORF">CGI_10027892</name>
</gene>
<evidence type="ECO:0000256" key="1">
    <source>
        <dbReference type="ARBA" id="ARBA00004555"/>
    </source>
</evidence>
<evidence type="ECO:0000313" key="7">
    <source>
        <dbReference type="EMBL" id="EKC39487.1"/>
    </source>
</evidence>
<dbReference type="EMBL" id="JH818386">
    <property type="protein sequence ID" value="EKC39487.1"/>
    <property type="molecule type" value="Genomic_DNA"/>
</dbReference>
<evidence type="ECO:0000256" key="5">
    <source>
        <dbReference type="SAM" id="Coils"/>
    </source>
</evidence>
<dbReference type="GO" id="GO:0016301">
    <property type="term" value="F:kinase activity"/>
    <property type="evidence" value="ECO:0007669"/>
    <property type="project" value="UniProtKB-KW"/>
</dbReference>
<evidence type="ECO:0000256" key="6">
    <source>
        <dbReference type="SAM" id="MobiDB-lite"/>
    </source>
</evidence>
<reference evidence="7" key="1">
    <citation type="journal article" date="2012" name="Nature">
        <title>The oyster genome reveals stress adaptation and complexity of shell formation.</title>
        <authorList>
            <person name="Zhang G."/>
            <person name="Fang X."/>
            <person name="Guo X."/>
            <person name="Li L."/>
            <person name="Luo R."/>
            <person name="Xu F."/>
            <person name="Yang P."/>
            <person name="Zhang L."/>
            <person name="Wang X."/>
            <person name="Qi H."/>
            <person name="Xiong Z."/>
            <person name="Que H."/>
            <person name="Xie Y."/>
            <person name="Holland P.W."/>
            <person name="Paps J."/>
            <person name="Zhu Y."/>
            <person name="Wu F."/>
            <person name="Chen Y."/>
            <person name="Wang J."/>
            <person name="Peng C."/>
            <person name="Meng J."/>
            <person name="Yang L."/>
            <person name="Liu J."/>
            <person name="Wen B."/>
            <person name="Zhang N."/>
            <person name="Huang Z."/>
            <person name="Zhu Q."/>
            <person name="Feng Y."/>
            <person name="Mount A."/>
            <person name="Hedgecock D."/>
            <person name="Xu Z."/>
            <person name="Liu Y."/>
            <person name="Domazet-Loso T."/>
            <person name="Du Y."/>
            <person name="Sun X."/>
            <person name="Zhang S."/>
            <person name="Liu B."/>
            <person name="Cheng P."/>
            <person name="Jiang X."/>
            <person name="Li J."/>
            <person name="Fan D."/>
            <person name="Wang W."/>
            <person name="Fu W."/>
            <person name="Wang T."/>
            <person name="Wang B."/>
            <person name="Zhang J."/>
            <person name="Peng Z."/>
            <person name="Li Y."/>
            <person name="Li N."/>
            <person name="Wang J."/>
            <person name="Chen M."/>
            <person name="He Y."/>
            <person name="Tan F."/>
            <person name="Song X."/>
            <person name="Zheng Q."/>
            <person name="Huang R."/>
            <person name="Yang H."/>
            <person name="Du X."/>
            <person name="Chen L."/>
            <person name="Yang M."/>
            <person name="Gaffney P.M."/>
            <person name="Wang S."/>
            <person name="Luo L."/>
            <person name="She Z."/>
            <person name="Ming Y."/>
            <person name="Huang W."/>
            <person name="Zhang S."/>
            <person name="Huang B."/>
            <person name="Zhang Y."/>
            <person name="Qu T."/>
            <person name="Ni P."/>
            <person name="Miao G."/>
            <person name="Wang J."/>
            <person name="Wang Q."/>
            <person name="Steinberg C.E."/>
            <person name="Wang H."/>
            <person name="Li N."/>
            <person name="Qian L."/>
            <person name="Zhang G."/>
            <person name="Li Y."/>
            <person name="Yang H."/>
            <person name="Liu X."/>
            <person name="Wang J."/>
            <person name="Yin Y."/>
            <person name="Wang J."/>
        </authorList>
    </citation>
    <scope>NUCLEOTIDE SEQUENCE [LARGE SCALE GENOMIC DNA]</scope>
    <source>
        <strain evidence="7">05x7-T-G4-1.051#20</strain>
    </source>
</reference>
<dbReference type="PRINTS" id="PR02083">
    <property type="entry name" value="GKINASEAP1"/>
</dbReference>
<keyword evidence="4 5" id="KW-0175">Coiled coil</keyword>
<dbReference type="InterPro" id="IPR026109">
    <property type="entry name" value="GKAP1"/>
</dbReference>
<dbReference type="HOGENOM" id="CLU_065161_0_0_1"/>
<dbReference type="PANTHER" id="PTHR14899">
    <property type="entry name" value="G KINASE ANCHORING PROTEIN 1"/>
    <property type="match status" value="1"/>
</dbReference>
<evidence type="ECO:0000256" key="2">
    <source>
        <dbReference type="ARBA" id="ARBA00006662"/>
    </source>
</evidence>
<sequence>MAKVVASRFALLKVEGDDDDKEKKAAQKATNAQTNKKKNKKKKGGQQDEELRSLAFGRPTSGQQRPNKKKTAAPSEEEWEKWQETDKQVTADAYEKDLQEALLQSKLEFEKKEQAKKMVPETGPPEILTQGKEDKKKRKHKDKPATMSLDEFNQMNAEKPSGFPDELDEIPSPVPPHTNGAEIDPKFFSHLDDSVQKIIQKEKIQEEYQKHFAVESVVSAKHKKEMEKKDKEIEFLRTSMKKLEEEYKQVKKRNKQLCVILAQGEMKDKAEVLMQVDQLTQVKDELTEQVAELTAELEKERSKVHSLKSEVDKFKRMLSQLIFHRQYSAFFEGRKNTYEILLNE</sequence>
<name>K1QRB8_MAGGI</name>
<feature type="region of interest" description="Disordered" evidence="6">
    <location>
        <begin position="11"/>
        <end position="93"/>
    </location>
</feature>
<comment type="similarity">
    <text evidence="2">Belongs to the GKAP1 family.</text>
</comment>
<feature type="region of interest" description="Disordered" evidence="6">
    <location>
        <begin position="113"/>
        <end position="187"/>
    </location>
</feature>
<dbReference type="AlphaFoldDB" id="K1QRB8"/>